<feature type="compositionally biased region" description="Basic and acidic residues" evidence="1">
    <location>
        <begin position="905"/>
        <end position="917"/>
    </location>
</feature>
<dbReference type="STRING" id="1344418.A0A1D2VPE3"/>
<dbReference type="Gene3D" id="2.60.40.640">
    <property type="match status" value="1"/>
</dbReference>
<feature type="transmembrane region" description="Helical" evidence="2">
    <location>
        <begin position="63"/>
        <end position="86"/>
    </location>
</feature>
<protein>
    <recommendedName>
        <fullName evidence="3">Arrestin-like N-terminal domain-containing protein</fullName>
    </recommendedName>
</protein>
<keyword evidence="2" id="KW-0472">Membrane</keyword>
<sequence>MPQKQANALKKQRQKQKQQQSRPSSFQAHFKHTANQSTFTPNQADRSQGLGQAKSKTIKPPSLLLSSSLFLLQSLYLALLQTQFLLQHFAMGYSYDLSVALHKPTETDGIFTNTDIVSGSVLLQVHKDIEVSNISVKLQGVSTTHIKNVNYDRKKQKNIKTEDTEDYRFLYETLEVYPPASRGFFGLGSKGSSKKQSTKTSKSVSTIKQGKYEYPFQFRIPENTDSLALPPTLIETRNTSDAELENTQTTDISIEYFVKVTVARASHFKANGRVDEKFIFIPSSSLVIDGVNTATNPFSVAKDGIIDIKSPSSPIESASSLEVSSTPQYEIPFTFELKFPKNLPYLVVDESFPGVFVITSKKSPQDLKQSAGSDKIYLKSLKLNLNSKTDIRAESIKAEYLEATTLIQLNDPILLDLSQAQQINSSTPDTYAYQLTIPEDTYKSKLIPGSLYETLKTSNITKYHDLQVFADFTPENKSTILSLDLLVQNIPVIQNVYNPRTRKDINSFLSISQTDPSIRPNEEVKFSQAYSEFGDFVRHKFKKGSNDAYYGSSSTESQQPSKTSQQPPKLPPRPDSFDNSSSHSTPPPSIPPTSQQTSTTPVVTSPPPTATSSSSLSPQQKEAVPTAAKADAPTLPSTSASVSAAIPAPVSKQQQVPTKTTPYEPTVTTDVPKPVPASEPIPETATPNPASYSNSNSNSDSNPVTSLNKESVPAPQPVSAPQSVPAVSTSIPINYYHKKPAPPPPTQSVDTPPIPAKITSPEKSTAVAQPQVSAEVPSPIPSPTTAPALTPVSPASTPIPQTSSSPTLGSVPGAFPGAFGVPTSNKSAEPKKPEYPNEKANYYPNEKAGYSSIQDQTEKKSNIAQPLSVAPAIQPQGNHQLDEEPEHPEFAPPPYEELANPEFSNTRKLDEKRPSGN</sequence>
<name>A0A1D2VPE3_9ASCO</name>
<feature type="region of interest" description="Disordered" evidence="1">
    <location>
        <begin position="547"/>
        <end position="917"/>
    </location>
</feature>
<dbReference type="InterPro" id="IPR014752">
    <property type="entry name" value="Arrestin-like_C"/>
</dbReference>
<keyword evidence="5" id="KW-1185">Reference proteome</keyword>
<keyword evidence="2" id="KW-0812">Transmembrane</keyword>
<dbReference type="Proteomes" id="UP000095038">
    <property type="component" value="Unassembled WGS sequence"/>
</dbReference>
<dbReference type="EMBL" id="KV454475">
    <property type="protein sequence ID" value="ODV63425.1"/>
    <property type="molecule type" value="Genomic_DNA"/>
</dbReference>
<feature type="compositionally biased region" description="Low complexity" evidence="1">
    <location>
        <begin position="687"/>
        <end position="703"/>
    </location>
</feature>
<evidence type="ECO:0000259" key="3">
    <source>
        <dbReference type="Pfam" id="PF00339"/>
    </source>
</evidence>
<feature type="compositionally biased region" description="Polar residues" evidence="1">
    <location>
        <begin position="761"/>
        <end position="772"/>
    </location>
</feature>
<feature type="compositionally biased region" description="Polar residues" evidence="1">
    <location>
        <begin position="21"/>
        <end position="50"/>
    </location>
</feature>
<dbReference type="Pfam" id="PF00339">
    <property type="entry name" value="Arrestin_N"/>
    <property type="match status" value="1"/>
</dbReference>
<feature type="compositionally biased region" description="Low complexity" evidence="1">
    <location>
        <begin position="610"/>
        <end position="620"/>
    </location>
</feature>
<reference evidence="5" key="1">
    <citation type="submission" date="2016-05" db="EMBL/GenBank/DDBJ databases">
        <title>Comparative genomics of biotechnologically important yeasts.</title>
        <authorList>
            <consortium name="DOE Joint Genome Institute"/>
            <person name="Riley R."/>
            <person name="Haridas S."/>
            <person name="Wolfe K.H."/>
            <person name="Lopes M.R."/>
            <person name="Hittinger C.T."/>
            <person name="Goker M."/>
            <person name="Salamov A."/>
            <person name="Wisecaver J."/>
            <person name="Long T.M."/>
            <person name="Aerts A.L."/>
            <person name="Barry K."/>
            <person name="Choi C."/>
            <person name="Clum A."/>
            <person name="Coughlan A.Y."/>
            <person name="Deshpande S."/>
            <person name="Douglass A.P."/>
            <person name="Hanson S.J."/>
            <person name="Klenk H.-P."/>
            <person name="Labutti K."/>
            <person name="Lapidus A."/>
            <person name="Lindquist E."/>
            <person name="Lipzen A."/>
            <person name="Meier-Kolthoff J.P."/>
            <person name="Ohm R.A."/>
            <person name="Otillar R.P."/>
            <person name="Pangilinan J."/>
            <person name="Peng Y."/>
            <person name="Rokas A."/>
            <person name="Rosa C.A."/>
            <person name="Scheuner C."/>
            <person name="Sibirny A.A."/>
            <person name="Slot J.C."/>
            <person name="Stielow J.B."/>
            <person name="Sun H."/>
            <person name="Kurtzman C.P."/>
            <person name="Blackwell M."/>
            <person name="Grigoriev I.V."/>
            <person name="Jeffries T.W."/>
        </authorList>
    </citation>
    <scope>NUCLEOTIDE SEQUENCE [LARGE SCALE GENOMIC DNA]</scope>
    <source>
        <strain evidence="5">DSM 1968</strain>
    </source>
</reference>
<dbReference type="InterPro" id="IPR011021">
    <property type="entry name" value="Arrestin-like_N"/>
</dbReference>
<dbReference type="OrthoDB" id="3365616at2759"/>
<feature type="region of interest" description="Disordered" evidence="1">
    <location>
        <begin position="1"/>
        <end position="54"/>
    </location>
</feature>
<dbReference type="CDD" id="cd22952">
    <property type="entry name" value="ART10-like"/>
    <property type="match status" value="1"/>
</dbReference>
<feature type="domain" description="Arrestin-like N-terminal" evidence="3">
    <location>
        <begin position="107"/>
        <end position="272"/>
    </location>
</feature>
<evidence type="ECO:0000313" key="4">
    <source>
        <dbReference type="EMBL" id="ODV63425.1"/>
    </source>
</evidence>
<dbReference type="RefSeq" id="XP_020049732.1">
    <property type="nucleotide sequence ID" value="XM_020195178.1"/>
</dbReference>
<accession>A0A1D2VPE3</accession>
<feature type="compositionally biased region" description="Low complexity" evidence="1">
    <location>
        <begin position="636"/>
        <end position="672"/>
    </location>
</feature>
<dbReference type="InterPro" id="IPR014756">
    <property type="entry name" value="Ig_E-set"/>
</dbReference>
<dbReference type="GeneID" id="30968814"/>
<dbReference type="SUPFAM" id="SSF81296">
    <property type="entry name" value="E set domains"/>
    <property type="match status" value="1"/>
</dbReference>
<organism evidence="4 5">
    <name type="scientific">Ascoidea rubescens DSM 1968</name>
    <dbReference type="NCBI Taxonomy" id="1344418"/>
    <lineage>
        <taxon>Eukaryota</taxon>
        <taxon>Fungi</taxon>
        <taxon>Dikarya</taxon>
        <taxon>Ascomycota</taxon>
        <taxon>Saccharomycotina</taxon>
        <taxon>Saccharomycetes</taxon>
        <taxon>Ascoideaceae</taxon>
        <taxon>Ascoidea</taxon>
    </lineage>
</organism>
<evidence type="ECO:0000256" key="1">
    <source>
        <dbReference type="SAM" id="MobiDB-lite"/>
    </source>
</evidence>
<proteinExistence type="predicted"/>
<gene>
    <name evidence="4" type="ORF">ASCRUDRAFT_95367</name>
</gene>
<feature type="compositionally biased region" description="Low complexity" evidence="1">
    <location>
        <begin position="552"/>
        <end position="567"/>
    </location>
</feature>
<evidence type="ECO:0000313" key="5">
    <source>
        <dbReference type="Proteomes" id="UP000095038"/>
    </source>
</evidence>
<evidence type="ECO:0000256" key="2">
    <source>
        <dbReference type="SAM" id="Phobius"/>
    </source>
</evidence>
<dbReference type="AlphaFoldDB" id="A0A1D2VPE3"/>
<feature type="compositionally biased region" description="Low complexity" evidence="1">
    <location>
        <begin position="785"/>
        <end position="807"/>
    </location>
</feature>
<feature type="compositionally biased region" description="Polar residues" evidence="1">
    <location>
        <begin position="719"/>
        <end position="732"/>
    </location>
</feature>
<feature type="compositionally biased region" description="Basic and acidic residues" evidence="1">
    <location>
        <begin position="828"/>
        <end position="837"/>
    </location>
</feature>
<feature type="compositionally biased region" description="Low complexity" evidence="1">
    <location>
        <begin position="592"/>
        <end position="603"/>
    </location>
</feature>
<dbReference type="InParanoid" id="A0A1D2VPE3"/>
<keyword evidence="2" id="KW-1133">Transmembrane helix</keyword>